<feature type="region of interest" description="Disordered" evidence="14">
    <location>
        <begin position="34"/>
        <end position="55"/>
    </location>
</feature>
<evidence type="ECO:0000256" key="5">
    <source>
        <dbReference type="ARBA" id="ARBA00022475"/>
    </source>
</evidence>
<keyword evidence="5 13" id="KW-1003">Cell membrane</keyword>
<evidence type="ECO:0000256" key="11">
    <source>
        <dbReference type="ARBA" id="ARBA00033245"/>
    </source>
</evidence>
<dbReference type="HAMAP" id="MF_01810">
    <property type="entry name" value="YidC_type1"/>
    <property type="match status" value="1"/>
</dbReference>
<dbReference type="NCBIfam" id="TIGR03593">
    <property type="entry name" value="yidC_nterm"/>
    <property type="match status" value="1"/>
</dbReference>
<reference evidence="17 18" key="1">
    <citation type="submission" date="2017-10" db="EMBL/GenBank/DDBJ databases">
        <title>Novel microbial diversity and functional potential in the marine mammal oral microbiome.</title>
        <authorList>
            <person name="Dudek N.K."/>
            <person name="Sun C.L."/>
            <person name="Burstein D."/>
            <person name="Kantor R.S."/>
            <person name="Aliaga Goltsman D.S."/>
            <person name="Bik E.M."/>
            <person name="Thomas B.C."/>
            <person name="Banfield J.F."/>
            <person name="Relman D.A."/>
        </authorList>
    </citation>
    <scope>NUCLEOTIDE SEQUENCE [LARGE SCALE GENOMIC DNA]</scope>
    <source>
        <strain evidence="17">DOLZORAL124_49_17</strain>
    </source>
</reference>
<evidence type="ECO:0000256" key="9">
    <source>
        <dbReference type="ARBA" id="ARBA00023136"/>
    </source>
</evidence>
<keyword evidence="9 13" id="KW-0472">Membrane</keyword>
<accession>A0A2G6E331</accession>
<comment type="caution">
    <text evidence="17">The sequence shown here is derived from an EMBL/GenBank/DDBJ whole genome shotgun (WGS) entry which is preliminary data.</text>
</comment>
<sequence length="576" mass="65059">MEKNTILAIVLSLLVLVAWQYLFVAPQQQQLMEEQTGLEESPRQQEQSDGDGSFVQTTEGQEMAAVRDALPSDEEQPGEINELAEDLLIETPLIRVVITTQGARIKSWQLLDHKDLNDEPLELITEDAQRRGQYALAVFTGEKELDRELNTGLYSAPNTPLKLAYGDEAMSLTLTYRLASGGAFSKTFLFHADSYVVDVTAHFDAESFEGKALSMVWGPGAGVHLEDAMRFEAGLVWQRGTAKPERVAAKKLTGSRIEQSVEWVALNRKYFTVALFPMSAANTLSIQKITIHPANPDDKINPVRQVLVGLSQALSGGECRLSVYAGPKKRSELARTHQGFEKLLDYGFFGFIAEPLAQFMDYLYLYVGNYGVVIICLTILIKILFFPLTYKSFTSMKKMQDIQPEMKKLQEKYKDDKQRLNQEMMAFYKEKGVNPMGGCLPMVLQIPVFFALYQTLSQSIELRGASFLWISDLSSTETLFFKPLVLLMGASMFLQQSMTPTTADNRQAQMFKFMPILFTAMFWNFPSGLVLYWFMNNILTIGQQYLINKRGPAKKAHEAKEETPSKKSYKQRKKGK</sequence>
<organism evidence="17 18">
    <name type="scientific">candidate division KSB3 bacterium</name>
    <dbReference type="NCBI Taxonomy" id="2044937"/>
    <lineage>
        <taxon>Bacteria</taxon>
        <taxon>candidate division KSB3</taxon>
    </lineage>
</organism>
<dbReference type="PRINTS" id="PR00701">
    <property type="entry name" value="60KDINNERMP"/>
</dbReference>
<keyword evidence="4 13" id="KW-0813">Transport</keyword>
<dbReference type="GO" id="GO:0015031">
    <property type="term" value="P:protein transport"/>
    <property type="evidence" value="ECO:0007669"/>
    <property type="project" value="UniProtKB-KW"/>
</dbReference>
<keyword evidence="6 13" id="KW-0812">Transmembrane</keyword>
<dbReference type="Pfam" id="PF14849">
    <property type="entry name" value="YidC_periplas"/>
    <property type="match status" value="1"/>
</dbReference>
<evidence type="ECO:0000259" key="16">
    <source>
        <dbReference type="Pfam" id="PF14849"/>
    </source>
</evidence>
<evidence type="ECO:0000256" key="13">
    <source>
        <dbReference type="HAMAP-Rule" id="MF_01810"/>
    </source>
</evidence>
<feature type="transmembrane region" description="Helical" evidence="13">
    <location>
        <begin position="370"/>
        <end position="390"/>
    </location>
</feature>
<keyword evidence="10 13" id="KW-0143">Chaperone</keyword>
<comment type="subunit">
    <text evidence="13">Interacts with the Sec translocase complex via SecD. Specifically interacts with transmembrane segments of nascent integral membrane proteins during membrane integration.</text>
</comment>
<dbReference type="InterPro" id="IPR038221">
    <property type="entry name" value="YidC_periplasmic_sf"/>
</dbReference>
<evidence type="ECO:0000256" key="10">
    <source>
        <dbReference type="ARBA" id="ARBA00023186"/>
    </source>
</evidence>
<feature type="transmembrane region" description="Helical" evidence="13">
    <location>
        <begin position="6"/>
        <end position="24"/>
    </location>
</feature>
<dbReference type="PANTHER" id="PTHR12428">
    <property type="entry name" value="OXA1"/>
    <property type="match status" value="1"/>
</dbReference>
<comment type="function">
    <text evidence="13">Required for the insertion and/or proper folding and/or complex formation of integral membrane proteins into the membrane. Involved in integration of membrane proteins that insert both dependently and independently of the Sec translocase complex, as well as at least some lipoproteins. Aids folding of multispanning membrane proteins.</text>
</comment>
<dbReference type="Proteomes" id="UP000229740">
    <property type="component" value="Unassembled WGS sequence"/>
</dbReference>
<feature type="transmembrane region" description="Helical" evidence="13">
    <location>
        <begin position="515"/>
        <end position="535"/>
    </location>
</feature>
<dbReference type="CDD" id="cd20070">
    <property type="entry name" value="5TM_YidC_Alb3"/>
    <property type="match status" value="1"/>
</dbReference>
<dbReference type="InterPro" id="IPR028053">
    <property type="entry name" value="Membr_insert_YidC_N"/>
</dbReference>
<evidence type="ECO:0000256" key="12">
    <source>
        <dbReference type="ARBA" id="ARBA00033342"/>
    </source>
</evidence>
<feature type="compositionally biased region" description="Basic residues" evidence="14">
    <location>
        <begin position="567"/>
        <end position="576"/>
    </location>
</feature>
<dbReference type="InterPro" id="IPR047196">
    <property type="entry name" value="YidC_ALB_C"/>
</dbReference>
<dbReference type="InterPro" id="IPR028055">
    <property type="entry name" value="YidC/Oxa/ALB_C"/>
</dbReference>
<dbReference type="GO" id="GO:0032977">
    <property type="term" value="F:membrane insertase activity"/>
    <property type="evidence" value="ECO:0007669"/>
    <property type="project" value="InterPro"/>
</dbReference>
<dbReference type="NCBIfam" id="TIGR03592">
    <property type="entry name" value="yidC_oxa1_cterm"/>
    <property type="match status" value="1"/>
</dbReference>
<evidence type="ECO:0000256" key="8">
    <source>
        <dbReference type="ARBA" id="ARBA00022989"/>
    </source>
</evidence>
<dbReference type="Gene3D" id="2.70.98.90">
    <property type="match status" value="1"/>
</dbReference>
<dbReference type="InterPro" id="IPR001708">
    <property type="entry name" value="YidC/ALB3/OXA1/COX18"/>
</dbReference>
<evidence type="ECO:0000256" key="1">
    <source>
        <dbReference type="ARBA" id="ARBA00004429"/>
    </source>
</evidence>
<dbReference type="PANTHER" id="PTHR12428:SF65">
    <property type="entry name" value="CYTOCHROME C OXIDASE ASSEMBLY PROTEIN COX18, MITOCHONDRIAL"/>
    <property type="match status" value="1"/>
</dbReference>
<dbReference type="AlphaFoldDB" id="A0A2G6E331"/>
<proteinExistence type="inferred from homology"/>
<evidence type="ECO:0000256" key="4">
    <source>
        <dbReference type="ARBA" id="ARBA00022448"/>
    </source>
</evidence>
<evidence type="ECO:0000256" key="2">
    <source>
        <dbReference type="ARBA" id="ARBA00010527"/>
    </source>
</evidence>
<gene>
    <name evidence="13" type="primary">yidC</name>
    <name evidence="17" type="ORF">CSB45_11835</name>
</gene>
<dbReference type="GO" id="GO:0051205">
    <property type="term" value="P:protein insertion into membrane"/>
    <property type="evidence" value="ECO:0007669"/>
    <property type="project" value="TreeGrafter"/>
</dbReference>
<evidence type="ECO:0000256" key="7">
    <source>
        <dbReference type="ARBA" id="ARBA00022927"/>
    </source>
</evidence>
<dbReference type="Pfam" id="PF02096">
    <property type="entry name" value="60KD_IMP"/>
    <property type="match status" value="1"/>
</dbReference>
<name>A0A2G6E331_9BACT</name>
<evidence type="ECO:0000313" key="17">
    <source>
        <dbReference type="EMBL" id="PID56367.1"/>
    </source>
</evidence>
<dbReference type="GO" id="GO:0005886">
    <property type="term" value="C:plasma membrane"/>
    <property type="evidence" value="ECO:0007669"/>
    <property type="project" value="UniProtKB-SubCell"/>
</dbReference>
<feature type="region of interest" description="Disordered" evidence="14">
    <location>
        <begin position="553"/>
        <end position="576"/>
    </location>
</feature>
<feature type="compositionally biased region" description="Basic and acidic residues" evidence="14">
    <location>
        <begin position="555"/>
        <end position="565"/>
    </location>
</feature>
<evidence type="ECO:0000256" key="3">
    <source>
        <dbReference type="ARBA" id="ARBA00015325"/>
    </source>
</evidence>
<evidence type="ECO:0000256" key="6">
    <source>
        <dbReference type="ARBA" id="ARBA00022692"/>
    </source>
</evidence>
<protein>
    <recommendedName>
        <fullName evidence="3 13">Membrane protein insertase YidC</fullName>
    </recommendedName>
    <alternativeName>
        <fullName evidence="12 13">Foldase YidC</fullName>
    </alternativeName>
    <alternativeName>
        <fullName evidence="11 13">Membrane integrase YidC</fullName>
    </alternativeName>
    <alternativeName>
        <fullName evidence="13">Membrane protein YidC</fullName>
    </alternativeName>
</protein>
<dbReference type="PRINTS" id="PR01900">
    <property type="entry name" value="YIDCPROTEIN"/>
</dbReference>
<dbReference type="InterPro" id="IPR019998">
    <property type="entry name" value="Membr_insert_YidC"/>
</dbReference>
<feature type="domain" description="Membrane insertase YidC/Oxa/ALB C-terminal" evidence="15">
    <location>
        <begin position="370"/>
        <end position="549"/>
    </location>
</feature>
<keyword evidence="8 13" id="KW-1133">Transmembrane helix</keyword>
<evidence type="ECO:0000313" key="18">
    <source>
        <dbReference type="Proteomes" id="UP000229740"/>
    </source>
</evidence>
<comment type="similarity">
    <text evidence="2 13">Belongs to the OXA1/ALB3/YidC family. Type 1 subfamily.</text>
</comment>
<dbReference type="EMBL" id="PDPS01000035">
    <property type="protein sequence ID" value="PID56367.1"/>
    <property type="molecule type" value="Genomic_DNA"/>
</dbReference>
<evidence type="ECO:0000259" key="15">
    <source>
        <dbReference type="Pfam" id="PF02096"/>
    </source>
</evidence>
<feature type="domain" description="Membrane insertase YidC N-terminal" evidence="16">
    <location>
        <begin position="89"/>
        <end position="357"/>
    </location>
</feature>
<comment type="subcellular location">
    <subcellularLocation>
        <location evidence="1">Cell inner membrane</location>
        <topology evidence="1">Multi-pass membrane protein</topology>
    </subcellularLocation>
    <subcellularLocation>
        <location evidence="13">Cell membrane</location>
        <topology evidence="13">Multi-pass membrane protein</topology>
    </subcellularLocation>
</comment>
<feature type="transmembrane region" description="Helical" evidence="13">
    <location>
        <begin position="433"/>
        <end position="453"/>
    </location>
</feature>
<keyword evidence="7 13" id="KW-0653">Protein transport</keyword>
<evidence type="ECO:0000256" key="14">
    <source>
        <dbReference type="SAM" id="MobiDB-lite"/>
    </source>
</evidence>
<dbReference type="CDD" id="cd19961">
    <property type="entry name" value="EcYidC-like_peri"/>
    <property type="match status" value="1"/>
</dbReference>